<dbReference type="Proteomes" id="UP000005940">
    <property type="component" value="Chromosome"/>
</dbReference>
<protein>
    <recommendedName>
        <fullName evidence="4">PE domain-containing protein</fullName>
    </recommendedName>
</protein>
<evidence type="ECO:0008006" key="4">
    <source>
        <dbReference type="Google" id="ProtNLM"/>
    </source>
</evidence>
<dbReference type="RefSeq" id="WP_006350872.1">
    <property type="nucleotide sequence ID" value="NZ_CP029159.1"/>
</dbReference>
<proteinExistence type="predicted"/>
<feature type="region of interest" description="Disordered" evidence="1">
    <location>
        <begin position="101"/>
        <end position="127"/>
    </location>
</feature>
<evidence type="ECO:0000256" key="1">
    <source>
        <dbReference type="SAM" id="MobiDB-lite"/>
    </source>
</evidence>
<evidence type="ECO:0000313" key="2">
    <source>
        <dbReference type="EMBL" id="QKM71112.1"/>
    </source>
</evidence>
<feature type="compositionally biased region" description="Gly residues" evidence="1">
    <location>
        <begin position="115"/>
        <end position="127"/>
    </location>
</feature>
<keyword evidence="3" id="KW-1185">Reference proteome</keyword>
<name>I2MTQ7_STRT9</name>
<reference evidence="2 3" key="1">
    <citation type="journal article" date="2012" name="J. Bacteriol.">
        <title>Draft genome of Streptomyces tsukubaensis NRRL 18488, the producer of the clinically important immunosuppressant tacrolimus (FK506).</title>
        <authorList>
            <person name="Barreiro C."/>
            <person name="Prieto C."/>
            <person name="Sola-Landa A."/>
            <person name="Solera E."/>
            <person name="Martinez-Castro M."/>
            <person name="Perez-Redondo R."/>
            <person name="Garcia-Estrada C."/>
            <person name="Aparicio J.F."/>
            <person name="Fernandez-Martinez L.T."/>
            <person name="Santos-Aberturas J."/>
            <person name="Salehi-Najafabadi Z."/>
            <person name="Rodriguez-Garcia A."/>
            <person name="Tauch A."/>
            <person name="Martin J.F."/>
        </authorList>
    </citation>
    <scope>NUCLEOTIDE SEQUENCE [LARGE SCALE GENOMIC DNA]</scope>
    <source>
        <strain evidence="3">DSM 42081 / NBRC 108919 / NRRL 18488 / 9993</strain>
    </source>
</reference>
<gene>
    <name evidence="2" type="ORF">STSU_032370</name>
</gene>
<accession>I2MTQ7</accession>
<sequence>MSYGYGSYFEGDPAKLAAFISEARSLTKRLRQVANDFPAAVGPTSMWYGVNDDYALEMGPQADREFTYVQDGLNLVAEGFENSVEGHFVALQKIRSTQSQNLDDIGGLRGSTDSVGGGGGGKSDGKH</sequence>
<dbReference type="EMBL" id="CP029159">
    <property type="protein sequence ID" value="QKM71112.1"/>
    <property type="molecule type" value="Genomic_DNA"/>
</dbReference>
<organism evidence="2 3">
    <name type="scientific">Streptomyces tsukubensis (strain DSM 42081 / NBRC 108919 / NRRL 18488 / 9993)</name>
    <dbReference type="NCBI Taxonomy" id="1114943"/>
    <lineage>
        <taxon>Bacteria</taxon>
        <taxon>Bacillati</taxon>
        <taxon>Actinomycetota</taxon>
        <taxon>Actinomycetes</taxon>
        <taxon>Kitasatosporales</taxon>
        <taxon>Streptomycetaceae</taxon>
        <taxon>Streptomyces</taxon>
    </lineage>
</organism>
<evidence type="ECO:0000313" key="3">
    <source>
        <dbReference type="Proteomes" id="UP000005940"/>
    </source>
</evidence>
<dbReference type="AlphaFoldDB" id="I2MTQ7"/>